<dbReference type="GO" id="GO:0016020">
    <property type="term" value="C:membrane"/>
    <property type="evidence" value="ECO:0007669"/>
    <property type="project" value="UniProtKB-SubCell"/>
</dbReference>
<comment type="subcellular location">
    <subcellularLocation>
        <location evidence="1">Membrane</location>
        <topology evidence="1">Multi-pass membrane protein</topology>
    </subcellularLocation>
</comment>
<comment type="similarity">
    <text evidence="2">Belongs to the multi antimicrobial extrusion (MATE) (TC 2.A.66.1) family.</text>
</comment>
<feature type="region of interest" description="Disordered" evidence="6">
    <location>
        <begin position="1"/>
        <end position="75"/>
    </location>
</feature>
<feature type="transmembrane region" description="Helical" evidence="7">
    <location>
        <begin position="302"/>
        <end position="320"/>
    </location>
</feature>
<gene>
    <name evidence="8" type="ORF">AJ80_06255</name>
</gene>
<feature type="transmembrane region" description="Helical" evidence="7">
    <location>
        <begin position="332"/>
        <end position="354"/>
    </location>
</feature>
<dbReference type="STRING" id="1447883.A0A2B7XXV9"/>
<feature type="transmembrane region" description="Helical" evidence="7">
    <location>
        <begin position="441"/>
        <end position="469"/>
    </location>
</feature>
<evidence type="ECO:0000256" key="3">
    <source>
        <dbReference type="ARBA" id="ARBA00022692"/>
    </source>
</evidence>
<sequence length="659" mass="71987">MSSNTGASPSRRPSIVTRHQDPDPATGALGIAAAAAPQETLSETSSLLQPIPATSPHPHSLTGSYHRPSYFTTGPRGTVVLHSQEPELPTAQERHRVLEDERDLLVDNHVISVHAHAHAKKKSWAAPSGGSGLLSRGLKGVSPSHQARDDSEDEEEEATANEWTTTTESSPAESTTLLVPTRSMEQVSRRSDDSFDLEEQWEAAVRAGLIRTTWKREGAVIARYTAPLMVTFILQYTLTVVSVFAVGHLGKVELGAVSLGSMTAQITGFAVYQGLATSLDTLCAQAYGSGRKDLVGLHTQRMILFLWIVTIPIGLLWYFADRLLVMIVPEHEVVILAGQYLKVMIWGAPAYACFESGKRFVQAQGIFSASLVTLLLATPINIFLSWFFVWKLEWGFVGAPLAVAITDNLLPVFLFLYIYFIDGRDCWYGFSDQIFTNWGPMIRLAFPGFVMVEAEVLAFEILTLAAAYFGTTALAAQAVLSTISAITFQIPFPLSIAGSTRIANLIGATLTGAARTSAKVTLSAAVLVGMLNFTFLSLLRWQIPRLFTNDPEVIELVATVLPLCASFQVVDAIAANCNGILRGLGRQAFGGYVQFFCYYVVAMPISMGTAFGLGWQLWGLWTGVAIALLLVAVIETVFLLRMDWERSVVDARKRNEMDW</sequence>
<dbReference type="OrthoDB" id="2126698at2759"/>
<evidence type="ECO:0000313" key="8">
    <source>
        <dbReference type="EMBL" id="PGH13623.1"/>
    </source>
</evidence>
<feature type="transmembrane region" description="Helical" evidence="7">
    <location>
        <begin position="553"/>
        <end position="574"/>
    </location>
</feature>
<keyword evidence="5 7" id="KW-0472">Membrane</keyword>
<evidence type="ECO:0000313" key="9">
    <source>
        <dbReference type="Proteomes" id="UP000224634"/>
    </source>
</evidence>
<feature type="region of interest" description="Disordered" evidence="6">
    <location>
        <begin position="117"/>
        <end position="192"/>
    </location>
</feature>
<keyword evidence="4 7" id="KW-1133">Transmembrane helix</keyword>
<feature type="transmembrane region" description="Helical" evidence="7">
    <location>
        <begin position="394"/>
        <end position="420"/>
    </location>
</feature>
<comment type="caution">
    <text evidence="8">The sequence shown here is derived from an EMBL/GenBank/DDBJ whole genome shotgun (WGS) entry which is preliminary data.</text>
</comment>
<evidence type="ECO:0000256" key="4">
    <source>
        <dbReference type="ARBA" id="ARBA00022989"/>
    </source>
</evidence>
<dbReference type="InterPro" id="IPR045069">
    <property type="entry name" value="MATE_euk"/>
</dbReference>
<dbReference type="InterPro" id="IPR002528">
    <property type="entry name" value="MATE_fam"/>
</dbReference>
<name>A0A2B7XXV9_POLH7</name>
<proteinExistence type="inferred from homology"/>
<evidence type="ECO:0000256" key="2">
    <source>
        <dbReference type="ARBA" id="ARBA00010199"/>
    </source>
</evidence>
<evidence type="ECO:0000256" key="7">
    <source>
        <dbReference type="SAM" id="Phobius"/>
    </source>
</evidence>
<dbReference type="EMBL" id="PDNA01000102">
    <property type="protein sequence ID" value="PGH13623.1"/>
    <property type="molecule type" value="Genomic_DNA"/>
</dbReference>
<feature type="transmembrane region" description="Helical" evidence="7">
    <location>
        <begin position="620"/>
        <end position="640"/>
    </location>
</feature>
<feature type="transmembrane region" description="Helical" evidence="7">
    <location>
        <begin position="595"/>
        <end position="614"/>
    </location>
</feature>
<reference evidence="8 9" key="1">
    <citation type="submission" date="2017-10" db="EMBL/GenBank/DDBJ databases">
        <title>Comparative genomics in systemic dimorphic fungi from Ajellomycetaceae.</title>
        <authorList>
            <person name="Munoz J.F."/>
            <person name="Mcewen J.G."/>
            <person name="Clay O.K."/>
            <person name="Cuomo C.A."/>
        </authorList>
    </citation>
    <scope>NUCLEOTIDE SEQUENCE [LARGE SCALE GENOMIC DNA]</scope>
    <source>
        <strain evidence="8 9">UAMH7299</strain>
    </source>
</reference>
<protein>
    <recommendedName>
        <fullName evidence="10">MATE efflux family protein</fullName>
    </recommendedName>
</protein>
<keyword evidence="3 7" id="KW-0812">Transmembrane</keyword>
<feature type="transmembrane region" description="Helical" evidence="7">
    <location>
        <begin position="224"/>
        <end position="249"/>
    </location>
</feature>
<dbReference type="AlphaFoldDB" id="A0A2B7XXV9"/>
<feature type="transmembrane region" description="Helical" evidence="7">
    <location>
        <begin position="520"/>
        <end position="541"/>
    </location>
</feature>
<dbReference type="GO" id="GO:1990961">
    <property type="term" value="P:xenobiotic detoxification by transmembrane export across the plasma membrane"/>
    <property type="evidence" value="ECO:0007669"/>
    <property type="project" value="InterPro"/>
</dbReference>
<evidence type="ECO:0000256" key="1">
    <source>
        <dbReference type="ARBA" id="ARBA00004141"/>
    </source>
</evidence>
<feature type="transmembrane region" description="Helical" evidence="7">
    <location>
        <begin position="269"/>
        <end position="290"/>
    </location>
</feature>
<dbReference type="CDD" id="cd13132">
    <property type="entry name" value="MATE_eukaryotic"/>
    <property type="match status" value="1"/>
</dbReference>
<keyword evidence="9" id="KW-1185">Reference proteome</keyword>
<dbReference type="Proteomes" id="UP000224634">
    <property type="component" value="Unassembled WGS sequence"/>
</dbReference>
<feature type="transmembrane region" description="Helical" evidence="7">
    <location>
        <begin position="366"/>
        <end position="388"/>
    </location>
</feature>
<feature type="compositionally biased region" description="Low complexity" evidence="6">
    <location>
        <begin position="25"/>
        <end position="36"/>
    </location>
</feature>
<feature type="compositionally biased region" description="Polar residues" evidence="6">
    <location>
        <begin position="39"/>
        <end position="48"/>
    </location>
</feature>
<feature type="compositionally biased region" description="Low complexity" evidence="6">
    <location>
        <begin position="160"/>
        <end position="176"/>
    </location>
</feature>
<evidence type="ECO:0000256" key="6">
    <source>
        <dbReference type="SAM" id="MobiDB-lite"/>
    </source>
</evidence>
<dbReference type="GO" id="GO:0015297">
    <property type="term" value="F:antiporter activity"/>
    <property type="evidence" value="ECO:0007669"/>
    <property type="project" value="InterPro"/>
</dbReference>
<dbReference type="Pfam" id="PF01554">
    <property type="entry name" value="MatE"/>
    <property type="match status" value="2"/>
</dbReference>
<accession>A0A2B7XXV9</accession>
<dbReference type="GO" id="GO:0042910">
    <property type="term" value="F:xenobiotic transmembrane transporter activity"/>
    <property type="evidence" value="ECO:0007669"/>
    <property type="project" value="InterPro"/>
</dbReference>
<evidence type="ECO:0000256" key="5">
    <source>
        <dbReference type="ARBA" id="ARBA00023136"/>
    </source>
</evidence>
<dbReference type="PANTHER" id="PTHR11206">
    <property type="entry name" value="MULTIDRUG RESISTANCE PROTEIN"/>
    <property type="match status" value="1"/>
</dbReference>
<feature type="compositionally biased region" description="Acidic residues" evidence="6">
    <location>
        <begin position="150"/>
        <end position="159"/>
    </location>
</feature>
<evidence type="ECO:0008006" key="10">
    <source>
        <dbReference type="Google" id="ProtNLM"/>
    </source>
</evidence>
<dbReference type="NCBIfam" id="TIGR00797">
    <property type="entry name" value="matE"/>
    <property type="match status" value="1"/>
</dbReference>
<organism evidence="8 9">
    <name type="scientific">Polytolypa hystricis (strain UAMH7299)</name>
    <dbReference type="NCBI Taxonomy" id="1447883"/>
    <lineage>
        <taxon>Eukaryota</taxon>
        <taxon>Fungi</taxon>
        <taxon>Dikarya</taxon>
        <taxon>Ascomycota</taxon>
        <taxon>Pezizomycotina</taxon>
        <taxon>Eurotiomycetes</taxon>
        <taxon>Eurotiomycetidae</taxon>
        <taxon>Onygenales</taxon>
        <taxon>Onygenales incertae sedis</taxon>
        <taxon>Polytolypa</taxon>
    </lineage>
</organism>
<feature type="transmembrane region" description="Helical" evidence="7">
    <location>
        <begin position="475"/>
        <end position="499"/>
    </location>
</feature>